<feature type="compositionally biased region" description="Polar residues" evidence="1">
    <location>
        <begin position="319"/>
        <end position="333"/>
    </location>
</feature>
<feature type="region of interest" description="Disordered" evidence="1">
    <location>
        <begin position="261"/>
        <end position="350"/>
    </location>
</feature>
<dbReference type="GeneID" id="68093324"/>
<feature type="compositionally biased region" description="Polar residues" evidence="1">
    <location>
        <begin position="270"/>
        <end position="290"/>
    </location>
</feature>
<feature type="region of interest" description="Disordered" evidence="1">
    <location>
        <begin position="371"/>
        <end position="407"/>
    </location>
</feature>
<reference evidence="2 3" key="1">
    <citation type="journal article" date="2018" name="BMC Genomics">
        <title>The genome of Naegleria lovaniensis, the basis for a comparative approach to unravel pathogenicity factors of the human pathogenic amoeba N. fowleri.</title>
        <authorList>
            <person name="Liechti N."/>
            <person name="Schurch N."/>
            <person name="Bruggmann R."/>
            <person name="Wittwer M."/>
        </authorList>
    </citation>
    <scope>NUCLEOTIDE SEQUENCE [LARGE SCALE GENOMIC DNA]</scope>
    <source>
        <strain evidence="2 3">ATCC 30569</strain>
    </source>
</reference>
<sequence>MNRPRNNPSSTSTPRIHSSSSPRNVGGNSQSVVASASPQPPPPPFMNTKSPRQIVPSLALLYHGLNALQNSRDEIPPSTSTSTTTEGSVGSSSETQSILNHVKASSKSTLMDSSSHDGSPTDHKMSNGSLTDRPYKQQQMNMITEEICCQDDILCGATPYSPRRFPRVEFSNHAIKFEKKVQDSTQTIRIHKEHEDRLNLVHECIKQIHSPVKEQVQLGIATLKELDSMMDDSIRYDQYHSPYEKKMLHSSKKSFNVHSRYLDPKKPISPQKQDSFSPQFVSKQFKNTSPRYLDYESKQNREKTEQQLRPEDASKLQHSKNITGSKDTLSNPLTDHVKSPQKFSSSKLYPQHHSRYNPLYYSPKKGVKRCEQVNESPSKPSSPLKGISSPITSKSPQIIPKGHSLKKGAKKINDHDLKMLMESGSLDDYNDDFVLHRVTTSATEEDSEVLSLTLGNSGIEDDDLVVTDHNSAIVLSLSPPPHDDATIVQDMLEHETDVNDIKADLPPVTQTIEITTPAMIANVSRLSEQEMSLQEQPEDILESGNEDEFETMEADPEMELQTNDESL</sequence>
<name>A0AA88GYK2_NAELO</name>
<dbReference type="RefSeq" id="XP_044552010.1">
    <property type="nucleotide sequence ID" value="XM_044698782.1"/>
</dbReference>
<feature type="region of interest" description="Disordered" evidence="1">
    <location>
        <begin position="527"/>
        <end position="567"/>
    </location>
</feature>
<organism evidence="2 3">
    <name type="scientific">Naegleria lovaniensis</name>
    <name type="common">Amoeba</name>
    <dbReference type="NCBI Taxonomy" id="51637"/>
    <lineage>
        <taxon>Eukaryota</taxon>
        <taxon>Discoba</taxon>
        <taxon>Heterolobosea</taxon>
        <taxon>Tetramitia</taxon>
        <taxon>Eutetramitia</taxon>
        <taxon>Vahlkampfiidae</taxon>
        <taxon>Naegleria</taxon>
    </lineage>
</organism>
<accession>A0AA88GYK2</accession>
<feature type="compositionally biased region" description="Basic and acidic residues" evidence="1">
    <location>
        <begin position="293"/>
        <end position="315"/>
    </location>
</feature>
<dbReference type="Proteomes" id="UP000816034">
    <property type="component" value="Unassembled WGS sequence"/>
</dbReference>
<dbReference type="EMBL" id="PYSW02000011">
    <property type="protein sequence ID" value="KAG2388018.1"/>
    <property type="molecule type" value="Genomic_DNA"/>
</dbReference>
<feature type="region of interest" description="Disordered" evidence="1">
    <location>
        <begin position="70"/>
        <end position="132"/>
    </location>
</feature>
<feature type="compositionally biased region" description="Polar residues" evidence="1">
    <location>
        <begin position="103"/>
        <end position="118"/>
    </location>
</feature>
<comment type="caution">
    <text evidence="2">The sequence shown here is derived from an EMBL/GenBank/DDBJ whole genome shotgun (WGS) entry which is preliminary data.</text>
</comment>
<proteinExistence type="predicted"/>
<gene>
    <name evidence="2" type="ORF">C9374_000868</name>
</gene>
<dbReference type="AlphaFoldDB" id="A0AA88GYK2"/>
<evidence type="ECO:0000313" key="2">
    <source>
        <dbReference type="EMBL" id="KAG2388018.1"/>
    </source>
</evidence>
<evidence type="ECO:0000313" key="3">
    <source>
        <dbReference type="Proteomes" id="UP000816034"/>
    </source>
</evidence>
<keyword evidence="3" id="KW-1185">Reference proteome</keyword>
<feature type="compositionally biased region" description="Acidic residues" evidence="1">
    <location>
        <begin position="536"/>
        <end position="558"/>
    </location>
</feature>
<feature type="compositionally biased region" description="Low complexity" evidence="1">
    <location>
        <begin position="78"/>
        <end position="97"/>
    </location>
</feature>
<protein>
    <submittedName>
        <fullName evidence="2">Uncharacterized protein</fullName>
    </submittedName>
</protein>
<feature type="region of interest" description="Disordered" evidence="1">
    <location>
        <begin position="1"/>
        <end position="51"/>
    </location>
</feature>
<feature type="compositionally biased region" description="Low complexity" evidence="1">
    <location>
        <begin position="8"/>
        <end position="37"/>
    </location>
</feature>
<evidence type="ECO:0000256" key="1">
    <source>
        <dbReference type="SAM" id="MobiDB-lite"/>
    </source>
</evidence>